<evidence type="ECO:0000259" key="7">
    <source>
        <dbReference type="Pfam" id="PF00728"/>
    </source>
</evidence>
<evidence type="ECO:0000256" key="3">
    <source>
        <dbReference type="ARBA" id="ARBA00012663"/>
    </source>
</evidence>
<evidence type="ECO:0000256" key="6">
    <source>
        <dbReference type="SAM" id="SignalP"/>
    </source>
</evidence>
<dbReference type="OMA" id="WACACRT"/>
<evidence type="ECO:0000256" key="1">
    <source>
        <dbReference type="ARBA" id="ARBA00001231"/>
    </source>
</evidence>
<evidence type="ECO:0000256" key="2">
    <source>
        <dbReference type="ARBA" id="ARBA00006285"/>
    </source>
</evidence>
<dbReference type="InParanoid" id="E9HIG5"/>
<dbReference type="OrthoDB" id="428480at2759"/>
<dbReference type="GO" id="GO:0004563">
    <property type="term" value="F:beta-N-acetylhexosaminidase activity"/>
    <property type="evidence" value="ECO:0007669"/>
    <property type="project" value="UniProtKB-EC"/>
</dbReference>
<accession>E9HIG5</accession>
<reference evidence="8 9" key="1">
    <citation type="journal article" date="2011" name="Science">
        <title>The ecoresponsive genome of Daphnia pulex.</title>
        <authorList>
            <person name="Colbourne J.K."/>
            <person name="Pfrender M.E."/>
            <person name="Gilbert D."/>
            <person name="Thomas W.K."/>
            <person name="Tucker A."/>
            <person name="Oakley T.H."/>
            <person name="Tokishita S."/>
            <person name="Aerts A."/>
            <person name="Arnold G.J."/>
            <person name="Basu M.K."/>
            <person name="Bauer D.J."/>
            <person name="Caceres C.E."/>
            <person name="Carmel L."/>
            <person name="Casola C."/>
            <person name="Choi J.H."/>
            <person name="Detter J.C."/>
            <person name="Dong Q."/>
            <person name="Dusheyko S."/>
            <person name="Eads B.D."/>
            <person name="Frohlich T."/>
            <person name="Geiler-Samerotte K.A."/>
            <person name="Gerlach D."/>
            <person name="Hatcher P."/>
            <person name="Jogdeo S."/>
            <person name="Krijgsveld J."/>
            <person name="Kriventseva E.V."/>
            <person name="Kultz D."/>
            <person name="Laforsch C."/>
            <person name="Lindquist E."/>
            <person name="Lopez J."/>
            <person name="Manak J.R."/>
            <person name="Muller J."/>
            <person name="Pangilinan J."/>
            <person name="Patwardhan R.P."/>
            <person name="Pitluck S."/>
            <person name="Pritham E.J."/>
            <person name="Rechtsteiner A."/>
            <person name="Rho M."/>
            <person name="Rogozin I.B."/>
            <person name="Sakarya O."/>
            <person name="Salamov A."/>
            <person name="Schaack S."/>
            <person name="Shapiro H."/>
            <person name="Shiga Y."/>
            <person name="Skalitzky C."/>
            <person name="Smith Z."/>
            <person name="Souvorov A."/>
            <person name="Sung W."/>
            <person name="Tang Z."/>
            <person name="Tsuchiya D."/>
            <person name="Tu H."/>
            <person name="Vos H."/>
            <person name="Wang M."/>
            <person name="Wolf Y.I."/>
            <person name="Yamagata H."/>
            <person name="Yamada T."/>
            <person name="Ye Y."/>
            <person name="Shaw J.R."/>
            <person name="Andrews J."/>
            <person name="Crease T.J."/>
            <person name="Tang H."/>
            <person name="Lucas S.M."/>
            <person name="Robertson H.M."/>
            <person name="Bork P."/>
            <person name="Koonin E.V."/>
            <person name="Zdobnov E.M."/>
            <person name="Grigoriev I.V."/>
            <person name="Lynch M."/>
            <person name="Boore J.L."/>
        </authorList>
    </citation>
    <scope>NUCLEOTIDE SEQUENCE [LARGE SCALE GENOMIC DNA]</scope>
</reference>
<dbReference type="EC" id="3.2.1.52" evidence="3"/>
<comment type="similarity">
    <text evidence="2">Belongs to the glycosyl hydrolase 20 family.</text>
</comment>
<dbReference type="PANTHER" id="PTHR22600:SF26">
    <property type="entry name" value="BETA-N-ACETYLHEXOSAMINIDASE"/>
    <property type="match status" value="1"/>
</dbReference>
<dbReference type="Gene3D" id="3.20.20.80">
    <property type="entry name" value="Glycosidases"/>
    <property type="match status" value="1"/>
</dbReference>
<protein>
    <recommendedName>
        <fullName evidence="3">beta-N-acetylhexosaminidase</fullName>
        <ecNumber evidence="3">3.2.1.52</ecNumber>
    </recommendedName>
</protein>
<dbReference type="AlphaFoldDB" id="E9HIG5"/>
<dbReference type="InterPro" id="IPR025705">
    <property type="entry name" value="Beta_hexosaminidase_sua/sub"/>
</dbReference>
<dbReference type="InterPro" id="IPR017853">
    <property type="entry name" value="GH"/>
</dbReference>
<keyword evidence="4 6" id="KW-0732">Signal</keyword>
<dbReference type="InterPro" id="IPR015883">
    <property type="entry name" value="Glyco_hydro_20_cat"/>
</dbReference>
<dbReference type="PhylomeDB" id="E9HIG5"/>
<evidence type="ECO:0000256" key="4">
    <source>
        <dbReference type="ARBA" id="ARBA00022729"/>
    </source>
</evidence>
<gene>
    <name evidence="8" type="ORF">DAPPUDRAFT_114533</name>
</gene>
<dbReference type="SUPFAM" id="SSF51445">
    <property type="entry name" value="(Trans)glycosidases"/>
    <property type="match status" value="1"/>
</dbReference>
<dbReference type="KEGG" id="dpx:DAPPUDRAFT_114533"/>
<proteinExistence type="inferred from homology"/>
<dbReference type="eggNOG" id="KOG2499">
    <property type="taxonomic scope" value="Eukaryota"/>
</dbReference>
<dbReference type="STRING" id="6669.E9HIG5"/>
<feature type="domain" description="Glycoside hydrolase family 20 catalytic" evidence="7">
    <location>
        <begin position="169"/>
        <end position="217"/>
    </location>
</feature>
<feature type="chain" id="PRO_5003241813" description="beta-N-acetylhexosaminidase" evidence="6">
    <location>
        <begin position="21"/>
        <end position="260"/>
    </location>
</feature>
<evidence type="ECO:0000256" key="5">
    <source>
        <dbReference type="ARBA" id="ARBA00022801"/>
    </source>
</evidence>
<organism evidence="8 9">
    <name type="scientific">Daphnia pulex</name>
    <name type="common">Water flea</name>
    <dbReference type="NCBI Taxonomy" id="6669"/>
    <lineage>
        <taxon>Eukaryota</taxon>
        <taxon>Metazoa</taxon>
        <taxon>Ecdysozoa</taxon>
        <taxon>Arthropoda</taxon>
        <taxon>Crustacea</taxon>
        <taxon>Branchiopoda</taxon>
        <taxon>Diplostraca</taxon>
        <taxon>Cladocera</taxon>
        <taxon>Anomopoda</taxon>
        <taxon>Daphniidae</taxon>
        <taxon>Daphnia</taxon>
    </lineage>
</organism>
<dbReference type="EMBL" id="GL732654">
    <property type="protein sequence ID" value="EFX68500.1"/>
    <property type="molecule type" value="Genomic_DNA"/>
</dbReference>
<dbReference type="Pfam" id="PF00728">
    <property type="entry name" value="Glyco_hydro_20"/>
    <property type="match status" value="1"/>
</dbReference>
<dbReference type="Proteomes" id="UP000000305">
    <property type="component" value="Unassembled WGS sequence"/>
</dbReference>
<comment type="catalytic activity">
    <reaction evidence="1">
        <text>Hydrolysis of terminal non-reducing N-acetyl-D-hexosamine residues in N-acetyl-beta-D-hexosaminides.</text>
        <dbReference type="EC" id="3.2.1.52"/>
    </reaction>
</comment>
<dbReference type="GO" id="GO:0005975">
    <property type="term" value="P:carbohydrate metabolic process"/>
    <property type="evidence" value="ECO:0007669"/>
    <property type="project" value="InterPro"/>
</dbReference>
<sequence length="260" mass="29380">MDTKFLFFIGLFSIAQMAVGQSRTGEASPWACACRTGRGCVKVAKDLPVEEGDNMNNPTLAGCKLTCNDESVLWPKPRDAIYLSKTLVSFLPIDIRINRINAPSSEVKSLTNEAIAIFRGVIRKSIPEAFRRHNQTAKDGQRLQIHIEVSITSGDWLAKSLRKQPTKTYHQFQRDIQNSHQILGGEAAIWTEQVDGAVIEGKLWPRSSALAETLWTDLDTNWRAAEHRMNHHRERLVQRGIQADGLQPEWCHQNEGYCFL</sequence>
<dbReference type="PANTHER" id="PTHR22600">
    <property type="entry name" value="BETA-HEXOSAMINIDASE"/>
    <property type="match status" value="1"/>
</dbReference>
<evidence type="ECO:0000313" key="9">
    <source>
        <dbReference type="Proteomes" id="UP000000305"/>
    </source>
</evidence>
<feature type="signal peptide" evidence="6">
    <location>
        <begin position="1"/>
        <end position="20"/>
    </location>
</feature>
<evidence type="ECO:0000313" key="8">
    <source>
        <dbReference type="EMBL" id="EFX68500.1"/>
    </source>
</evidence>
<keyword evidence="9" id="KW-1185">Reference proteome</keyword>
<dbReference type="PRINTS" id="PR00738">
    <property type="entry name" value="GLHYDRLASE20"/>
</dbReference>
<dbReference type="HOGENOM" id="CLU_1070636_0_0_1"/>
<keyword evidence="5" id="KW-0378">Hydrolase</keyword>
<name>E9HIG5_DAPPU</name>